<dbReference type="Proteomes" id="UP001345963">
    <property type="component" value="Unassembled WGS sequence"/>
</dbReference>
<sequence>THARSGCLLAQRGRGRRRQVKANGEKPRGKRGEKKQDEGKRRNESCLSAYSTLRQGRATVRARETCKSLSVRKEPEEQHDALILLFLNQTRRVRRRNRRWGGGAEGIP</sequence>
<proteinExistence type="predicted"/>
<feature type="region of interest" description="Disordered" evidence="1">
    <location>
        <begin position="1"/>
        <end position="45"/>
    </location>
</feature>
<protein>
    <submittedName>
        <fullName evidence="2">Uncharacterized protein</fullName>
    </submittedName>
</protein>
<organism evidence="2 3">
    <name type="scientific">Ataeniobius toweri</name>
    <dbReference type="NCBI Taxonomy" id="208326"/>
    <lineage>
        <taxon>Eukaryota</taxon>
        <taxon>Metazoa</taxon>
        <taxon>Chordata</taxon>
        <taxon>Craniata</taxon>
        <taxon>Vertebrata</taxon>
        <taxon>Euteleostomi</taxon>
        <taxon>Actinopterygii</taxon>
        <taxon>Neopterygii</taxon>
        <taxon>Teleostei</taxon>
        <taxon>Neoteleostei</taxon>
        <taxon>Acanthomorphata</taxon>
        <taxon>Ovalentaria</taxon>
        <taxon>Atherinomorphae</taxon>
        <taxon>Cyprinodontiformes</taxon>
        <taxon>Goodeidae</taxon>
        <taxon>Ataeniobius</taxon>
    </lineage>
</organism>
<evidence type="ECO:0000256" key="1">
    <source>
        <dbReference type="SAM" id="MobiDB-lite"/>
    </source>
</evidence>
<keyword evidence="3" id="KW-1185">Reference proteome</keyword>
<dbReference type="EMBL" id="JAHUTI010060450">
    <property type="protein sequence ID" value="MED6251882.1"/>
    <property type="molecule type" value="Genomic_DNA"/>
</dbReference>
<feature type="compositionally biased region" description="Basic and acidic residues" evidence="1">
    <location>
        <begin position="34"/>
        <end position="44"/>
    </location>
</feature>
<comment type="caution">
    <text evidence="2">The sequence shown here is derived from an EMBL/GenBank/DDBJ whole genome shotgun (WGS) entry which is preliminary data.</text>
</comment>
<feature type="non-terminal residue" evidence="2">
    <location>
        <position position="1"/>
    </location>
</feature>
<evidence type="ECO:0000313" key="2">
    <source>
        <dbReference type="EMBL" id="MED6251882.1"/>
    </source>
</evidence>
<name>A0ABU7BMK8_9TELE</name>
<gene>
    <name evidence="2" type="ORF">ATANTOWER_004098</name>
</gene>
<evidence type="ECO:0000313" key="3">
    <source>
        <dbReference type="Proteomes" id="UP001345963"/>
    </source>
</evidence>
<reference evidence="2 3" key="1">
    <citation type="submission" date="2021-07" db="EMBL/GenBank/DDBJ databases">
        <authorList>
            <person name="Palmer J.M."/>
        </authorList>
    </citation>
    <scope>NUCLEOTIDE SEQUENCE [LARGE SCALE GENOMIC DNA]</scope>
    <source>
        <strain evidence="2 3">AT_MEX2019</strain>
        <tissue evidence="2">Muscle</tissue>
    </source>
</reference>
<accession>A0ABU7BMK8</accession>